<evidence type="ECO:0000313" key="6">
    <source>
        <dbReference type="EMBL" id="PYE54245.1"/>
    </source>
</evidence>
<dbReference type="Pfam" id="PF02146">
    <property type="entry name" value="SIR2"/>
    <property type="match status" value="1"/>
</dbReference>
<comment type="catalytic activity">
    <reaction evidence="3">
        <text>N(6)-acetyl-L-lysyl-[protein] + NAD(+) + H2O = 2''-O-acetyl-ADP-D-ribose + nicotinamide + L-lysyl-[protein]</text>
        <dbReference type="Rhea" id="RHEA:43636"/>
        <dbReference type="Rhea" id="RHEA-COMP:9752"/>
        <dbReference type="Rhea" id="RHEA-COMP:10731"/>
        <dbReference type="ChEBI" id="CHEBI:15377"/>
        <dbReference type="ChEBI" id="CHEBI:17154"/>
        <dbReference type="ChEBI" id="CHEBI:29969"/>
        <dbReference type="ChEBI" id="CHEBI:57540"/>
        <dbReference type="ChEBI" id="CHEBI:61930"/>
        <dbReference type="ChEBI" id="CHEBI:83767"/>
        <dbReference type="EC" id="2.3.1.286"/>
    </reaction>
</comment>
<comment type="function">
    <text evidence="3">NAD-dependent lysine deacetylase and desuccinylase that specifically removes acetyl and succinyl groups on target proteins. Modulates the activities of several proteins which are inactive in their acylated form.</text>
</comment>
<feature type="binding site" evidence="3">
    <location>
        <position position="77"/>
    </location>
    <ligand>
        <name>substrate</name>
    </ligand>
</feature>
<dbReference type="GO" id="GO:0070403">
    <property type="term" value="F:NAD+ binding"/>
    <property type="evidence" value="ECO:0007669"/>
    <property type="project" value="UniProtKB-UniRule"/>
</dbReference>
<sequence length="255" mass="27547">MSDFASRSFDLAAAREALRSARRVAVLTGAGVSAESGIPTFRDAQTGLWARFRPDDLASPSAYARDPLFVWSWYKERYEVCAKASPNEGHVRLAEMERDNAGGVTVVTQNVDGLHVRAGSRNVVEVHGNLTTSRCERCGNVDPLPPPDAFDLPPHCSKCGSRARPNVVWFGETLPELALERAYLAFEEASVALVIGTSSVVYPAAALPEVTLHRGGVLIEINPEETPLSRKAHLSLRATASEGLRALTAEPRTNG</sequence>
<keyword evidence="3 4" id="KW-0862">Zinc</keyword>
<dbReference type="HAMAP" id="MF_01121">
    <property type="entry name" value="Sirtuin_ClassIII"/>
    <property type="match status" value="1"/>
</dbReference>
<comment type="catalytic activity">
    <reaction evidence="3">
        <text>N(6)-succinyl-L-lysyl-[protein] + NAD(+) + H2O = 2''-O-succinyl-ADP-D-ribose + nicotinamide + L-lysyl-[protein]</text>
        <dbReference type="Rhea" id="RHEA:47668"/>
        <dbReference type="Rhea" id="RHEA-COMP:9752"/>
        <dbReference type="Rhea" id="RHEA-COMP:11877"/>
        <dbReference type="ChEBI" id="CHEBI:15377"/>
        <dbReference type="ChEBI" id="CHEBI:17154"/>
        <dbReference type="ChEBI" id="CHEBI:29969"/>
        <dbReference type="ChEBI" id="CHEBI:57540"/>
        <dbReference type="ChEBI" id="CHEBI:87830"/>
        <dbReference type="ChEBI" id="CHEBI:87832"/>
    </reaction>
</comment>
<keyword evidence="2 3" id="KW-0520">NAD</keyword>
<dbReference type="GO" id="GO:0017136">
    <property type="term" value="F:histone deacetylase activity, NAD-dependent"/>
    <property type="evidence" value="ECO:0007669"/>
    <property type="project" value="TreeGrafter"/>
</dbReference>
<dbReference type="GO" id="GO:0005737">
    <property type="term" value="C:cytoplasm"/>
    <property type="evidence" value="ECO:0007669"/>
    <property type="project" value="UniProtKB-SubCell"/>
</dbReference>
<dbReference type="InterPro" id="IPR050134">
    <property type="entry name" value="NAD-dep_sirtuin_deacylases"/>
</dbReference>
<feature type="binding site" evidence="3">
    <location>
        <begin position="222"/>
        <end position="224"/>
    </location>
    <ligand>
        <name>NAD(+)</name>
        <dbReference type="ChEBI" id="CHEBI:57540"/>
    </ligand>
</feature>
<dbReference type="PROSITE" id="PS50305">
    <property type="entry name" value="SIRTUIN"/>
    <property type="match status" value="1"/>
</dbReference>
<evidence type="ECO:0000256" key="3">
    <source>
        <dbReference type="HAMAP-Rule" id="MF_01121"/>
    </source>
</evidence>
<dbReference type="InterPro" id="IPR029035">
    <property type="entry name" value="DHS-like_NAD/FAD-binding_dom"/>
</dbReference>
<dbReference type="EMBL" id="QJSX01000006">
    <property type="protein sequence ID" value="PYE54245.1"/>
    <property type="molecule type" value="Genomic_DNA"/>
</dbReference>
<dbReference type="Gene3D" id="3.40.50.1220">
    <property type="entry name" value="TPP-binding domain"/>
    <property type="match status" value="1"/>
</dbReference>
<name>A0A318SJ84_9DEIO</name>
<dbReference type="Proteomes" id="UP000248326">
    <property type="component" value="Unassembled WGS sequence"/>
</dbReference>
<feature type="binding site" evidence="3">
    <location>
        <begin position="109"/>
        <end position="112"/>
    </location>
    <ligand>
        <name>NAD(+)</name>
        <dbReference type="ChEBI" id="CHEBI:57540"/>
    </ligand>
</feature>
<feature type="active site" description="Proton acceptor" evidence="3 4">
    <location>
        <position position="127"/>
    </location>
</feature>
<dbReference type="PANTHER" id="PTHR11085">
    <property type="entry name" value="NAD-DEPENDENT PROTEIN DEACYLASE SIRTUIN-5, MITOCHONDRIAL-RELATED"/>
    <property type="match status" value="1"/>
</dbReference>
<dbReference type="GO" id="GO:0036054">
    <property type="term" value="F:protein-malonyllysine demalonylase activity"/>
    <property type="evidence" value="ECO:0007669"/>
    <property type="project" value="InterPro"/>
</dbReference>
<dbReference type="OrthoDB" id="9800582at2"/>
<protein>
    <recommendedName>
        <fullName evidence="3">NAD-dependent protein deacylase</fullName>
        <ecNumber evidence="3">2.3.1.286</ecNumber>
    </recommendedName>
    <alternativeName>
        <fullName evidence="3">Regulatory protein SIR2 homolog</fullName>
    </alternativeName>
</protein>
<feature type="binding site" evidence="3 4">
    <location>
        <position position="156"/>
    </location>
    <ligand>
        <name>Zn(2+)</name>
        <dbReference type="ChEBI" id="CHEBI:29105"/>
    </ligand>
</feature>
<evidence type="ECO:0000256" key="2">
    <source>
        <dbReference type="ARBA" id="ARBA00023027"/>
    </source>
</evidence>
<comment type="subcellular location">
    <subcellularLocation>
        <location evidence="3">Cytoplasm</location>
    </subcellularLocation>
</comment>
<dbReference type="SUPFAM" id="SSF52467">
    <property type="entry name" value="DHS-like NAD/FAD-binding domain"/>
    <property type="match status" value="1"/>
</dbReference>
<dbReference type="GO" id="GO:0036055">
    <property type="term" value="F:protein-succinyllysine desuccinylase activity"/>
    <property type="evidence" value="ECO:0007669"/>
    <property type="project" value="UniProtKB-UniRule"/>
</dbReference>
<comment type="similarity">
    <text evidence="3">Belongs to the sirtuin family. Class III subfamily.</text>
</comment>
<feature type="binding site" evidence="3 4">
    <location>
        <position position="138"/>
    </location>
    <ligand>
        <name>Zn(2+)</name>
        <dbReference type="ChEBI" id="CHEBI:29105"/>
    </ligand>
</feature>
<keyword evidence="1" id="KW-0808">Transferase</keyword>
<keyword evidence="3 4" id="KW-0479">Metal-binding</keyword>
<feature type="binding site" evidence="3">
    <location>
        <position position="240"/>
    </location>
    <ligand>
        <name>NAD(+)</name>
        <dbReference type="ChEBI" id="CHEBI:57540"/>
    </ligand>
</feature>
<reference evidence="6 7" key="1">
    <citation type="submission" date="2018-06" db="EMBL/GenBank/DDBJ databases">
        <title>Genomic Encyclopedia of Type Strains, Phase IV (KMG-IV): sequencing the most valuable type-strain genomes for metagenomic binning, comparative biology and taxonomic classification.</title>
        <authorList>
            <person name="Goeker M."/>
        </authorList>
    </citation>
    <scope>NUCLEOTIDE SEQUENCE [LARGE SCALE GENOMIC DNA]</scope>
    <source>
        <strain evidence="6 7">DSM 18048</strain>
    </source>
</reference>
<dbReference type="EC" id="2.3.1.286" evidence="3"/>
<dbReference type="RefSeq" id="WP_110886616.1">
    <property type="nucleotide sequence ID" value="NZ_QJSX01000006.1"/>
</dbReference>
<evidence type="ECO:0000256" key="4">
    <source>
        <dbReference type="PROSITE-ProRule" id="PRU00236"/>
    </source>
</evidence>
<dbReference type="NCBIfam" id="NF001753">
    <property type="entry name" value="PRK00481.1-3"/>
    <property type="match status" value="1"/>
</dbReference>
<dbReference type="PANTHER" id="PTHR11085:SF4">
    <property type="entry name" value="NAD-DEPENDENT PROTEIN DEACYLASE"/>
    <property type="match status" value="1"/>
</dbReference>
<dbReference type="InterPro" id="IPR003000">
    <property type="entry name" value="Sirtuin"/>
</dbReference>
<feature type="binding site" evidence="3 4">
    <location>
        <position position="135"/>
    </location>
    <ligand>
        <name>Zn(2+)</name>
        <dbReference type="ChEBI" id="CHEBI:29105"/>
    </ligand>
</feature>
<dbReference type="InterPro" id="IPR027546">
    <property type="entry name" value="Sirtuin_class_III"/>
</dbReference>
<accession>A0A318SJ84</accession>
<proteinExistence type="inferred from homology"/>
<feature type="binding site" evidence="3">
    <location>
        <position position="74"/>
    </location>
    <ligand>
        <name>substrate</name>
    </ligand>
</feature>
<organism evidence="6 7">
    <name type="scientific">Deinococcus yavapaiensis KR-236</name>
    <dbReference type="NCBI Taxonomy" id="694435"/>
    <lineage>
        <taxon>Bacteria</taxon>
        <taxon>Thermotogati</taxon>
        <taxon>Deinococcota</taxon>
        <taxon>Deinococci</taxon>
        <taxon>Deinococcales</taxon>
        <taxon>Deinococcaceae</taxon>
        <taxon>Deinococcus</taxon>
    </lineage>
</organism>
<comment type="caution">
    <text evidence="6">The sequence shown here is derived from an EMBL/GenBank/DDBJ whole genome shotgun (WGS) entry which is preliminary data.</text>
</comment>
<dbReference type="InterPro" id="IPR026590">
    <property type="entry name" value="Ssirtuin_cat_dom"/>
</dbReference>
<gene>
    <name evidence="3" type="primary">cobB</name>
    <name evidence="6" type="ORF">DES52_106211</name>
</gene>
<comment type="domain">
    <text evidence="3">2 residues (Tyr-74 and Arg-77) present in a large hydrophobic pocket are probably involved in substrate specificity. They are important for desuccinylation activity, but dispensable for deacetylation activity.</text>
</comment>
<dbReference type="GO" id="GO:0008270">
    <property type="term" value="F:zinc ion binding"/>
    <property type="evidence" value="ECO:0007669"/>
    <property type="project" value="UniProtKB-UniRule"/>
</dbReference>
<evidence type="ECO:0000256" key="1">
    <source>
        <dbReference type="ARBA" id="ARBA00022679"/>
    </source>
</evidence>
<dbReference type="Gene3D" id="3.30.1600.10">
    <property type="entry name" value="SIR2/SIRT2 'Small Domain"/>
    <property type="match status" value="1"/>
</dbReference>
<comment type="caution">
    <text evidence="3">Lacks conserved residue(s) required for the propagation of feature annotation.</text>
</comment>
<dbReference type="CDD" id="cd01412">
    <property type="entry name" value="SIRT5_Af1_CobB"/>
    <property type="match status" value="1"/>
</dbReference>
<comment type="cofactor">
    <cofactor evidence="3">
        <name>Zn(2+)</name>
        <dbReference type="ChEBI" id="CHEBI:29105"/>
    </cofactor>
    <text evidence="3">Binds 1 zinc ion per subunit.</text>
</comment>
<keyword evidence="3" id="KW-0963">Cytoplasm</keyword>
<evidence type="ECO:0000259" key="5">
    <source>
        <dbReference type="PROSITE" id="PS50305"/>
    </source>
</evidence>
<keyword evidence="7" id="KW-1185">Reference proteome</keyword>
<dbReference type="AlphaFoldDB" id="A0A318SJ84"/>
<dbReference type="InterPro" id="IPR026591">
    <property type="entry name" value="Sirtuin_cat_small_dom_sf"/>
</dbReference>
<feature type="domain" description="Deacetylase sirtuin-type" evidence="5">
    <location>
        <begin position="4"/>
        <end position="255"/>
    </location>
</feature>
<evidence type="ECO:0000313" key="7">
    <source>
        <dbReference type="Proteomes" id="UP000248326"/>
    </source>
</evidence>
<feature type="binding site" evidence="3 4">
    <location>
        <position position="159"/>
    </location>
    <ligand>
        <name>Zn(2+)</name>
        <dbReference type="ChEBI" id="CHEBI:29105"/>
    </ligand>
</feature>
<feature type="binding site" evidence="3">
    <location>
        <begin position="196"/>
        <end position="198"/>
    </location>
    <ligand>
        <name>NAD(+)</name>
        <dbReference type="ChEBI" id="CHEBI:57540"/>
    </ligand>
</feature>